<reference evidence="7 8" key="1">
    <citation type="submission" date="2018-04" db="EMBL/GenBank/DDBJ databases">
        <title>The genome of golden apple snail Pomacea canaliculata provides insight into stress tolerance and invasive adaptation.</title>
        <authorList>
            <person name="Liu C."/>
            <person name="Liu B."/>
            <person name="Ren Y."/>
            <person name="Zhang Y."/>
            <person name="Wang H."/>
            <person name="Li S."/>
            <person name="Jiang F."/>
            <person name="Yin L."/>
            <person name="Zhang G."/>
            <person name="Qian W."/>
            <person name="Fan W."/>
        </authorList>
    </citation>
    <scope>NUCLEOTIDE SEQUENCE [LARGE SCALE GENOMIC DNA]</scope>
    <source>
        <strain evidence="7">SZHN2017</strain>
        <tissue evidence="7">Muscle</tissue>
    </source>
</reference>
<dbReference type="SUPFAM" id="SSF54637">
    <property type="entry name" value="Thioesterase/thiol ester dehydrase-isomerase"/>
    <property type="match status" value="2"/>
</dbReference>
<dbReference type="AlphaFoldDB" id="A0A2T7NJP0"/>
<organism evidence="7 8">
    <name type="scientific">Pomacea canaliculata</name>
    <name type="common">Golden apple snail</name>
    <dbReference type="NCBI Taxonomy" id="400727"/>
    <lineage>
        <taxon>Eukaryota</taxon>
        <taxon>Metazoa</taxon>
        <taxon>Spiralia</taxon>
        <taxon>Lophotrochozoa</taxon>
        <taxon>Mollusca</taxon>
        <taxon>Gastropoda</taxon>
        <taxon>Caenogastropoda</taxon>
        <taxon>Architaenioglossa</taxon>
        <taxon>Ampullarioidea</taxon>
        <taxon>Ampullariidae</taxon>
        <taxon>Pomacea</taxon>
    </lineage>
</organism>
<dbReference type="PANTHER" id="PTHR11066">
    <property type="entry name" value="ACYL-COA THIOESTERASE"/>
    <property type="match status" value="1"/>
</dbReference>
<dbReference type="InterPro" id="IPR029069">
    <property type="entry name" value="HotDog_dom_sf"/>
</dbReference>
<feature type="domain" description="Acyl-CoA thioesterase 2 C-terminal" evidence="5">
    <location>
        <begin position="161"/>
        <end position="267"/>
    </location>
</feature>
<dbReference type="EMBL" id="PZQS01000012">
    <property type="protein sequence ID" value="PVD21385.1"/>
    <property type="molecule type" value="Genomic_DNA"/>
</dbReference>
<evidence type="ECO:0000256" key="1">
    <source>
        <dbReference type="ARBA" id="ARBA00006538"/>
    </source>
</evidence>
<evidence type="ECO:0000256" key="4">
    <source>
        <dbReference type="ARBA" id="ARBA00023098"/>
    </source>
</evidence>
<protein>
    <recommendedName>
        <fullName evidence="9">Acyl-CoA thioesterase II domain-containing protein</fullName>
    </recommendedName>
</protein>
<feature type="domain" description="Acyl-CoA thioesterase-like N-terminal HotDog" evidence="6">
    <location>
        <begin position="3"/>
        <end position="85"/>
    </location>
</feature>
<gene>
    <name evidence="7" type="ORF">C0Q70_19558</name>
</gene>
<comment type="caution">
    <text evidence="7">The sequence shown here is derived from an EMBL/GenBank/DDBJ whole genome shotgun (WGS) entry which is preliminary data.</text>
</comment>
<dbReference type="Pfam" id="PF13622">
    <property type="entry name" value="4HBT_3"/>
    <property type="match status" value="1"/>
</dbReference>
<dbReference type="InterPro" id="IPR042171">
    <property type="entry name" value="Acyl-CoA_hotdog"/>
</dbReference>
<keyword evidence="4" id="KW-0443">Lipid metabolism</keyword>
<evidence type="ECO:0000259" key="6">
    <source>
        <dbReference type="Pfam" id="PF13622"/>
    </source>
</evidence>
<accession>A0A2T7NJP0</accession>
<dbReference type="OrthoDB" id="68328at2759"/>
<dbReference type="Proteomes" id="UP000245119">
    <property type="component" value="Linkage Group LG12"/>
</dbReference>
<dbReference type="InterPro" id="IPR049449">
    <property type="entry name" value="TesB_ACOT8-like_N"/>
</dbReference>
<dbReference type="Pfam" id="PF02551">
    <property type="entry name" value="Acyl_CoA_thio"/>
    <property type="match status" value="1"/>
</dbReference>
<dbReference type="GO" id="GO:0009062">
    <property type="term" value="P:fatty acid catabolic process"/>
    <property type="evidence" value="ECO:0007669"/>
    <property type="project" value="TreeGrafter"/>
</dbReference>
<dbReference type="PANTHER" id="PTHR11066:SF34">
    <property type="entry name" value="ACYL-COENZYME A THIOESTERASE 8"/>
    <property type="match status" value="1"/>
</dbReference>
<dbReference type="GO" id="GO:0005782">
    <property type="term" value="C:peroxisomal matrix"/>
    <property type="evidence" value="ECO:0007669"/>
    <property type="project" value="TreeGrafter"/>
</dbReference>
<evidence type="ECO:0000313" key="7">
    <source>
        <dbReference type="EMBL" id="PVD21385.1"/>
    </source>
</evidence>
<comment type="subunit">
    <text evidence="2">Homotetramer.</text>
</comment>
<dbReference type="InterPro" id="IPR025652">
    <property type="entry name" value="TesB_C"/>
</dbReference>
<evidence type="ECO:0000313" key="8">
    <source>
        <dbReference type="Proteomes" id="UP000245119"/>
    </source>
</evidence>
<name>A0A2T7NJP0_POMCA</name>
<evidence type="ECO:0008006" key="9">
    <source>
        <dbReference type="Google" id="ProtNLM"/>
    </source>
</evidence>
<dbReference type="InterPro" id="IPR003703">
    <property type="entry name" value="Acyl_CoA_thio"/>
</dbReference>
<evidence type="ECO:0000256" key="2">
    <source>
        <dbReference type="ARBA" id="ARBA00011881"/>
    </source>
</evidence>
<evidence type="ECO:0000259" key="5">
    <source>
        <dbReference type="Pfam" id="PF02551"/>
    </source>
</evidence>
<keyword evidence="8" id="KW-1185">Reference proteome</keyword>
<dbReference type="Gene3D" id="2.40.160.210">
    <property type="entry name" value="Acyl-CoA thioesterase, double hotdog domain"/>
    <property type="match status" value="1"/>
</dbReference>
<comment type="similarity">
    <text evidence="1">Belongs to the C/M/P thioester hydrolase family.</text>
</comment>
<dbReference type="FunFam" id="2.40.160.210:FF:000001">
    <property type="entry name" value="Acyl-CoA thioesterase II"/>
    <property type="match status" value="1"/>
</dbReference>
<dbReference type="GO" id="GO:0047617">
    <property type="term" value="F:fatty acyl-CoA hydrolase activity"/>
    <property type="evidence" value="ECO:0007669"/>
    <property type="project" value="InterPro"/>
</dbReference>
<keyword evidence="3" id="KW-0378">Hydrolase</keyword>
<evidence type="ECO:0000256" key="3">
    <source>
        <dbReference type="ARBA" id="ARBA00022801"/>
    </source>
</evidence>
<dbReference type="CDD" id="cd03445">
    <property type="entry name" value="Thioesterase_II_repeat2"/>
    <property type="match status" value="1"/>
</dbReference>
<dbReference type="GO" id="GO:0006637">
    <property type="term" value="P:acyl-CoA metabolic process"/>
    <property type="evidence" value="ECO:0007669"/>
    <property type="project" value="InterPro"/>
</dbReference>
<sequence length="292" mass="33105">MLWQPQGGRAVFGGQVVGQALAAASYSVPSDHNAHSLHCYFLRPGNYKIPILYLVDRTRDGQTYVGRNIKAMQEGQAIFTMQASFKREEKDPFSHQFKMPDVPPPEQCVDLDKLLIKAIGPEKARLYRYGVRHRMPDDVMAIHRRLADKTDYYVTRPSSARRCIWIKAAGHLGDDHKMHQCCAAYMSDAMLLGTATLPYTGSHAEAQEKMFMTSIDHTVWFHSTFRADDWLLYEMESPVCGEGRGYNTGRMWTRDGRLAISVAQEGVVRTRRTDRSTLLTQTADPLTSKSKL</sequence>
<dbReference type="STRING" id="400727.A0A2T7NJP0"/>
<proteinExistence type="inferred from homology"/>
<dbReference type="CDD" id="cd03444">
    <property type="entry name" value="Thioesterase_II_repeat1"/>
    <property type="match status" value="1"/>
</dbReference>